<organism evidence="2 3">
    <name type="scientific">Entomortierella chlamydospora</name>
    <dbReference type="NCBI Taxonomy" id="101097"/>
    <lineage>
        <taxon>Eukaryota</taxon>
        <taxon>Fungi</taxon>
        <taxon>Fungi incertae sedis</taxon>
        <taxon>Mucoromycota</taxon>
        <taxon>Mortierellomycotina</taxon>
        <taxon>Mortierellomycetes</taxon>
        <taxon>Mortierellales</taxon>
        <taxon>Mortierellaceae</taxon>
        <taxon>Entomortierella</taxon>
    </lineage>
</organism>
<feature type="transmembrane region" description="Helical" evidence="1">
    <location>
        <begin position="141"/>
        <end position="158"/>
    </location>
</feature>
<keyword evidence="3" id="KW-1185">Reference proteome</keyword>
<dbReference type="EMBL" id="JAAAID010002117">
    <property type="protein sequence ID" value="KAG0007925.1"/>
    <property type="molecule type" value="Genomic_DNA"/>
</dbReference>
<dbReference type="AlphaFoldDB" id="A0A9P6MNT3"/>
<protein>
    <submittedName>
        <fullName evidence="2">Uncharacterized protein</fullName>
    </submittedName>
</protein>
<feature type="transmembrane region" description="Helical" evidence="1">
    <location>
        <begin position="98"/>
        <end position="121"/>
    </location>
</feature>
<comment type="caution">
    <text evidence="2">The sequence shown here is derived from an EMBL/GenBank/DDBJ whole genome shotgun (WGS) entry which is preliminary data.</text>
</comment>
<name>A0A9P6MNT3_9FUNG</name>
<feature type="transmembrane region" description="Helical" evidence="1">
    <location>
        <begin position="12"/>
        <end position="36"/>
    </location>
</feature>
<dbReference type="OrthoDB" id="2424059at2759"/>
<dbReference type="Proteomes" id="UP000703661">
    <property type="component" value="Unassembled WGS sequence"/>
</dbReference>
<evidence type="ECO:0000256" key="1">
    <source>
        <dbReference type="SAM" id="Phobius"/>
    </source>
</evidence>
<proteinExistence type="predicted"/>
<evidence type="ECO:0000313" key="3">
    <source>
        <dbReference type="Proteomes" id="UP000703661"/>
    </source>
</evidence>
<gene>
    <name evidence="2" type="ORF">BGZ80_004066</name>
</gene>
<keyword evidence="1" id="KW-0472">Membrane</keyword>
<evidence type="ECO:0000313" key="2">
    <source>
        <dbReference type="EMBL" id="KAG0007925.1"/>
    </source>
</evidence>
<keyword evidence="1" id="KW-0812">Transmembrane</keyword>
<feature type="transmembrane region" description="Helical" evidence="1">
    <location>
        <begin position="66"/>
        <end position="86"/>
    </location>
</feature>
<reference evidence="2" key="1">
    <citation type="journal article" date="2020" name="Fungal Divers.">
        <title>Resolving the Mortierellaceae phylogeny through synthesis of multi-gene phylogenetics and phylogenomics.</title>
        <authorList>
            <person name="Vandepol N."/>
            <person name="Liber J."/>
            <person name="Desiro A."/>
            <person name="Na H."/>
            <person name="Kennedy M."/>
            <person name="Barry K."/>
            <person name="Grigoriev I.V."/>
            <person name="Miller A.N."/>
            <person name="O'Donnell K."/>
            <person name="Stajich J.E."/>
            <person name="Bonito G."/>
        </authorList>
    </citation>
    <scope>NUCLEOTIDE SEQUENCE</scope>
    <source>
        <strain evidence="2">NRRL 2769</strain>
    </source>
</reference>
<accession>A0A9P6MNT3</accession>
<keyword evidence="1" id="KW-1133">Transmembrane helix</keyword>
<sequence>MVALKQRIAQQWPRFTVGLYAVWGLITGSAILWLGLQLDSLVNKNLMIPFDNSGLGPEEEDRLLKLIFTITGSFMVITNGIALYAAIRKSVWATKVALVVWFTEICWAVLIVAMTLIALLGMSDRDRRELPHPSAWKCIKTMLSVGSTLFHGWALLVYSRDLKLKQRNVWGKLVKTGGVFEYEPVEAIGPLHL</sequence>